<sequence>MQKEHQYQLTITWTGNTGSGTFDYRSYERAHTIKADNKPVIQASSDTAFRGDSTKYNPEELLLASISGCHMLWFLHLCAQHEIVVIDYTDKPTGVMVENPDGSGHFKEVVLHPVVKVSEAGMIDKTVALHEKAHQLCFIANSLNFPVKHDPACSV</sequence>
<dbReference type="SUPFAM" id="SSF82784">
    <property type="entry name" value="OsmC-like"/>
    <property type="match status" value="1"/>
</dbReference>
<dbReference type="PANTHER" id="PTHR42830:SF2">
    <property type="entry name" value="OSMC_OHR FAMILY PROTEIN"/>
    <property type="match status" value="1"/>
</dbReference>
<name>A0ABW6A4U9_9BACT</name>
<reference evidence="2" key="1">
    <citation type="journal article" date="2019" name="Int. J. Syst. Evol. Microbiol.">
        <title>The Global Catalogue of Microorganisms (GCM) 10K type strain sequencing project: providing services to taxonomists for standard genome sequencing and annotation.</title>
        <authorList>
            <consortium name="The Broad Institute Genomics Platform"/>
            <consortium name="The Broad Institute Genome Sequencing Center for Infectious Disease"/>
            <person name="Wu L."/>
            <person name="Ma J."/>
        </authorList>
    </citation>
    <scope>NUCLEOTIDE SEQUENCE [LARGE SCALE GENOMIC DNA]</scope>
    <source>
        <strain evidence="2">KCTC 23299</strain>
    </source>
</reference>
<evidence type="ECO:0000313" key="1">
    <source>
        <dbReference type="EMBL" id="MFD2919510.1"/>
    </source>
</evidence>
<gene>
    <name evidence="1" type="ORF">ACFS6H_07330</name>
</gene>
<proteinExistence type="predicted"/>
<dbReference type="Gene3D" id="3.30.300.20">
    <property type="match status" value="1"/>
</dbReference>
<organism evidence="1 2">
    <name type="scientific">Terrimonas rubra</name>
    <dbReference type="NCBI Taxonomy" id="1035890"/>
    <lineage>
        <taxon>Bacteria</taxon>
        <taxon>Pseudomonadati</taxon>
        <taxon>Bacteroidota</taxon>
        <taxon>Chitinophagia</taxon>
        <taxon>Chitinophagales</taxon>
        <taxon>Chitinophagaceae</taxon>
        <taxon>Terrimonas</taxon>
    </lineage>
</organism>
<dbReference type="EMBL" id="JBHUOZ010000001">
    <property type="protein sequence ID" value="MFD2919510.1"/>
    <property type="molecule type" value="Genomic_DNA"/>
</dbReference>
<dbReference type="Pfam" id="PF02566">
    <property type="entry name" value="OsmC"/>
    <property type="match status" value="1"/>
</dbReference>
<dbReference type="InterPro" id="IPR003718">
    <property type="entry name" value="OsmC/Ohr_fam"/>
</dbReference>
<dbReference type="InterPro" id="IPR052707">
    <property type="entry name" value="OsmC_Ohr_Peroxiredoxin"/>
</dbReference>
<dbReference type="InterPro" id="IPR015946">
    <property type="entry name" value="KH_dom-like_a/b"/>
</dbReference>
<keyword evidence="2" id="KW-1185">Reference proteome</keyword>
<dbReference type="PANTHER" id="PTHR42830">
    <property type="entry name" value="OSMOTICALLY INDUCIBLE FAMILY PROTEIN"/>
    <property type="match status" value="1"/>
</dbReference>
<dbReference type="Proteomes" id="UP001597511">
    <property type="component" value="Unassembled WGS sequence"/>
</dbReference>
<evidence type="ECO:0000313" key="2">
    <source>
        <dbReference type="Proteomes" id="UP001597511"/>
    </source>
</evidence>
<dbReference type="RefSeq" id="WP_386096767.1">
    <property type="nucleotide sequence ID" value="NZ_JBHUOZ010000001.1"/>
</dbReference>
<comment type="caution">
    <text evidence="1">The sequence shown here is derived from an EMBL/GenBank/DDBJ whole genome shotgun (WGS) entry which is preliminary data.</text>
</comment>
<accession>A0ABW6A4U9</accession>
<dbReference type="InterPro" id="IPR036102">
    <property type="entry name" value="OsmC/Ohrsf"/>
</dbReference>
<protein>
    <submittedName>
        <fullName evidence="1">OsmC family protein</fullName>
    </submittedName>
</protein>